<evidence type="ECO:0000256" key="2">
    <source>
        <dbReference type="ARBA" id="ARBA00022801"/>
    </source>
</evidence>
<feature type="binding site" evidence="6">
    <location>
        <begin position="1039"/>
        <end position="1046"/>
    </location>
    <ligand>
        <name>ATP</name>
        <dbReference type="ChEBI" id="CHEBI:30616"/>
    </ligand>
</feature>
<evidence type="ECO:0000256" key="6">
    <source>
        <dbReference type="PROSITE-ProRule" id="PRU00560"/>
    </source>
</evidence>
<gene>
    <name evidence="9" type="ORF">MGAL_10B067670</name>
</gene>
<evidence type="ECO:0000256" key="3">
    <source>
        <dbReference type="ARBA" id="ARBA00022806"/>
    </source>
</evidence>
<keyword evidence="1 6" id="KW-0547">Nucleotide-binding</keyword>
<organism evidence="9 10">
    <name type="scientific">Mytilus galloprovincialis</name>
    <name type="common">Mediterranean mussel</name>
    <dbReference type="NCBI Taxonomy" id="29158"/>
    <lineage>
        <taxon>Eukaryota</taxon>
        <taxon>Metazoa</taxon>
        <taxon>Spiralia</taxon>
        <taxon>Lophotrochozoa</taxon>
        <taxon>Mollusca</taxon>
        <taxon>Bivalvia</taxon>
        <taxon>Autobranchia</taxon>
        <taxon>Pteriomorphia</taxon>
        <taxon>Mytilida</taxon>
        <taxon>Mytiloidea</taxon>
        <taxon>Mytilidae</taxon>
        <taxon>Mytilinae</taxon>
        <taxon>Mytilus</taxon>
    </lineage>
</organism>
<dbReference type="OrthoDB" id="3156807at2759"/>
<dbReference type="InterPro" id="IPR027417">
    <property type="entry name" value="P-loop_NTPase"/>
</dbReference>
<dbReference type="PROSITE" id="PS50088">
    <property type="entry name" value="ANK_REPEAT"/>
    <property type="match status" value="1"/>
</dbReference>
<dbReference type="SUPFAM" id="SSF48452">
    <property type="entry name" value="TPR-like"/>
    <property type="match status" value="2"/>
</dbReference>
<feature type="region of interest" description="Disordered" evidence="7">
    <location>
        <begin position="2860"/>
        <end position="2882"/>
    </location>
</feature>
<evidence type="ECO:0000256" key="4">
    <source>
        <dbReference type="ARBA" id="ARBA00022840"/>
    </source>
</evidence>
<dbReference type="PANTHER" id="PTHR21529">
    <property type="entry name" value="MAMMARY TURMOR VIRUS RECEPTOR HOMOLOG 1, 2 MTVR1, 2"/>
    <property type="match status" value="1"/>
</dbReference>
<dbReference type="GO" id="GO:0004386">
    <property type="term" value="F:helicase activity"/>
    <property type="evidence" value="ECO:0007669"/>
    <property type="project" value="UniProtKB-UniRule"/>
</dbReference>
<dbReference type="PROSITE" id="PS51198">
    <property type="entry name" value="UVRD_HELICASE_ATP_BIND"/>
    <property type="match status" value="1"/>
</dbReference>
<feature type="compositionally biased region" description="Basic residues" evidence="7">
    <location>
        <begin position="2864"/>
        <end position="2882"/>
    </location>
</feature>
<feature type="domain" description="UvrD-like helicase ATP-binding" evidence="8">
    <location>
        <begin position="1018"/>
        <end position="1453"/>
    </location>
</feature>
<evidence type="ECO:0000313" key="9">
    <source>
        <dbReference type="EMBL" id="VDH90336.1"/>
    </source>
</evidence>
<dbReference type="InterPro" id="IPR002110">
    <property type="entry name" value="Ankyrin_rpt"/>
</dbReference>
<dbReference type="EMBL" id="UYJE01000129">
    <property type="protein sequence ID" value="VDH90336.1"/>
    <property type="molecule type" value="Genomic_DNA"/>
</dbReference>
<keyword evidence="2 6" id="KW-0378">Hydrolase</keyword>
<dbReference type="InterPro" id="IPR039904">
    <property type="entry name" value="TRANK1"/>
</dbReference>
<dbReference type="SMART" id="SM00028">
    <property type="entry name" value="TPR"/>
    <property type="match status" value="3"/>
</dbReference>
<keyword evidence="3 6" id="KW-0347">Helicase</keyword>
<keyword evidence="5" id="KW-0040">ANK repeat</keyword>
<dbReference type="GO" id="GO:0005524">
    <property type="term" value="F:ATP binding"/>
    <property type="evidence" value="ECO:0007669"/>
    <property type="project" value="UniProtKB-UniRule"/>
</dbReference>
<dbReference type="SUPFAM" id="SSF48403">
    <property type="entry name" value="Ankyrin repeat"/>
    <property type="match status" value="1"/>
</dbReference>
<feature type="compositionally biased region" description="Polar residues" evidence="7">
    <location>
        <begin position="2723"/>
        <end position="2739"/>
    </location>
</feature>
<dbReference type="Gene3D" id="1.25.40.20">
    <property type="entry name" value="Ankyrin repeat-containing domain"/>
    <property type="match status" value="2"/>
</dbReference>
<dbReference type="Proteomes" id="UP000596742">
    <property type="component" value="Unassembled WGS sequence"/>
</dbReference>
<keyword evidence="4 6" id="KW-0067">ATP-binding</keyword>
<name>A0A8B6BGD0_MYTGA</name>
<dbReference type="InterPro" id="IPR019734">
    <property type="entry name" value="TPR_rpt"/>
</dbReference>
<dbReference type="InterPro" id="IPR011990">
    <property type="entry name" value="TPR-like_helical_dom_sf"/>
</dbReference>
<dbReference type="Gene3D" id="3.40.50.300">
    <property type="entry name" value="P-loop containing nucleotide triphosphate hydrolases"/>
    <property type="match status" value="2"/>
</dbReference>
<dbReference type="Gene3D" id="1.25.40.470">
    <property type="match status" value="1"/>
</dbReference>
<evidence type="ECO:0000313" key="10">
    <source>
        <dbReference type="Proteomes" id="UP000596742"/>
    </source>
</evidence>
<feature type="region of interest" description="Disordered" evidence="7">
    <location>
        <begin position="1"/>
        <end position="21"/>
    </location>
</feature>
<dbReference type="InterPro" id="IPR013986">
    <property type="entry name" value="DExx_box_DNA_helicase_dom_sf"/>
</dbReference>
<proteinExistence type="predicted"/>
<dbReference type="InterPro" id="IPR014016">
    <property type="entry name" value="UvrD-like_ATP-bd"/>
</dbReference>
<dbReference type="SUPFAM" id="SSF52540">
    <property type="entry name" value="P-loop containing nucleoside triphosphate hydrolases"/>
    <property type="match status" value="1"/>
</dbReference>
<sequence>MDSSYGQASIESLKQQASEAEKRGKHKEALDIYSNALKVATQSKLNNSEIANLHCWRSKAYHNLGKYTKSIEEATECIKRSPKWAMGYYREGMAQKMLKKFVTALQCFIKSIEISQQTDKRRSYQAYFYAEIINIVCETEDLEESIDIDHLVQKPESDRLKEAIVQQLSTTQHWNGVCYAIIGNTKGTDSEFAGLFSKCCCRKVNVCDLLKNTSTRQKKEWGLRLSIELLKNGALLDNFESEMQQSRIHYGIQISLETGKVEFLKYLLSTSSSSQRNNVDIKGDTGLHLIVKSKDILVTTLGDTLLRLLVNHECDVNLKDRSGKIPIEYVKNTDTAYAVLLPKSEKTVIVPEKLKTKNFDESASVPTSTVEERVTLNTCRQCRALFVKCKTKIITDTANTFTELVKLCKIENHNSEKHTEIVEQCMILISNTITLTDRCSPEIVRALCGLPNELYRRIIEDLIKQKKWLKLNMIVNEHWKEFNEYCFADFAKHISVDSVITHLTKTNIPQENIFEIVSMLIHHGCILYNDGKSCIKHAIRRKQYLLLEKFICEQNADPRHVSLSIGDTPIHAALEIDMKIDKGTLTIFNQCLELFEREPDVYVKLNPHQLDGKGNTLFHLVARHKFNKTSLKATELLAKMHVECKVLNFENKYPPDYSKNTDPRWKIIQHATYVEKENKDKSKFAECSSEKDIPVDAREHLTTKVEQNSALQLSEIKKEETSSGSIENSIVKATLKDKITKFIDDLEDQSVDTPFSQDTLEKEKPHAEIVQQGEDIEVQNGQMTSHVKDSTKNLELEILLKSIDDKPWELECTFDLRKAMQRSDISTDLRCTIAERILQLASGEYTKDVKKRLKTNSEKVKLYEAKISKGSRLIWEEAISFSQRLSSLPENRSFSIYAQIIRIWDIVLDHKKVHRSVEKIIDRIENAHTKGKTCLIQKKLKPYGKHGILEKNTEYKYPKLYVPYEDDDDLLPSDITVLYPLANSKPNEYNTEKFYAVSSTLAANILNSISFNTDYPFQVTELEYQMISLPQSAPIILIGRSGTGKTTCCLYRLWNTFKQYWLQTSLYLEPLLPGFECITDYTNACSYKPIKDVKNVVNDDSPQDICQREQSAENVHHLHQIFVTKNSFLSKEVHRTFKEFLKAYKTNAKHLQMTNKDLPYRMQDVNDHQFPLFLTARQLWLMLDATLGPPYYFDRNIDRSPKSHMEGWTNDDNDVIDILHFDESGSDDSGSEDEIELHKMNRRLRLNRKMDPRREVTYDVFVEKIWPKMKLNSSEKKYHPSLIWTEIFSFLKGSFEAVSSEGGFLNETEYSRIGRKRAPAYSEERKHIYQLFQLYERFRKTKGYFDQTDFIFNLHKRFQNQKHFHWIIHQIYIDETQDFTQAELSLLIKMCGHPSGIFMTGDTAQSIMKGVSFRFADLISLFRDLADTEKKKQSNISAVPKDVYQLTHNYRSHTGIVALGSSILCLLTEMFPESFDKLTKEQSLFPGPKPVLIESCRFEELAEMIHQHKRKTSHIEFGAHQAILVVDDASRKSIPPELSNALILTIYEAKGLEFDDVLLYNVFKHSKASKDWRVVTSFIKDVRKSQSVAVGGITRLRDDNIRTRHLEFDPHLHKILNSELKQLYTAVTRARVNVWIFDEDEDIRLPMFEFFNALHLVQTVSNISEIESFAKPSLEEDWIKRGEEFMRNQLYGFAADCFKKGGDDKKEKLADAFIHYEQARQNPKEMRKNFYKSAELFLELGKYTNAGKCLENTKEFRLAAKLYEKRQQYRKAGHMYKILKETERSAKCFERIGYYNEAIECYLQQNMFKEAMLVIERNNLTDQETYGPRSNQSLRSISESWAELYHRKKDQTGMMFILKNLPVSEQVEFLEKRHTEANKYIYHAKDLFIKHGFKQNAADLCLRNGLFTDAFTMYKDIGDTKMACQCLISETRVEMQLGQISGNYLEDKLHQAIKLCSNPKNNGLLGDANYLLGLLLSEEIYIQDALRLFDTCKGKEIGFLECTDWLMHFSTRCDKDILNNLIKGMLTLFQVLTLLTRSSNKTNQRIYAQYGVTVQTGGEKAFFNPKQKPLIMKLLRKNHLIPGKNKPLKVQLPLSTIRYEIISDLLSKCTAWYVRIKAILYDEQTTLRLCTRYKIDSKKCSWSHCCKGLHEPMNIVNFGKLIKSDIILIEIEDILDTGIKDLLSLLMGTERKLLSKRELQPNVFLPCKRLLNDLVHLTSSVRDFYNESNASSIWFLISDINGVKRQLQNYVTYQYAQLRTKKEKHLSHFLEVMTCIKVFGIHVDIKINLSKFLDIVKREFDRDYPSKRHLEKCGFIFDSNTGKFKTSVARHFVDAFYGLTDTKDPFKAIGKFSIFLLNSTTVANKPSLSELGLNLMWLRFYTFIGLCLLSKYSNVSSFYIPSSFLSIVQFIDMSIEPLTKCSTVDLIALNGDMSFNVGQKLGVFFKNFIQATIGMQSNTNFLDTIFHKLYDISAGNGDTNSPDREQSNSEINIILLAEDILILCAVYLVNIKGLSLSYLEPAIVERLLTIKSDNKYPIGMKTFFGSFTRTSDTKCFGFCLRNFLNQKGEKLLKCTLNNKTRMLNVTEIFSDLIDTFKNESKNSKVSAHQIYADTDQADDSDFSDDEECGDCKYSKEKQLRSAQIICTFLKNLVLRRKLKETKGVIEKRAMCNLLCDMTIVDDTQCDICGITFHNSENVDEIGRLLHTEFHVSLLSLQHKFPSGKNSQSSKTITNLSNHKQSSRHVMKEEEFDTFKDEYNRHIQPVAERAQTIITNYDLESLNFSELRATDSSLIRHFVKLFECLKTGVEDIVRETQWQWKGGSGLVEIVAKLDSIEQAVKAIVLHRNMDTDMSEDIEELEYRPRSSKAKKTLRQKTKWNKLQ</sequence>
<accession>A0A8B6BGD0</accession>
<dbReference type="Gene3D" id="1.10.10.160">
    <property type="match status" value="1"/>
</dbReference>
<evidence type="ECO:0000256" key="7">
    <source>
        <dbReference type="SAM" id="MobiDB-lite"/>
    </source>
</evidence>
<dbReference type="Pfam" id="PF00580">
    <property type="entry name" value="UvrD-helicase"/>
    <property type="match status" value="1"/>
</dbReference>
<dbReference type="InterPro" id="IPR036770">
    <property type="entry name" value="Ankyrin_rpt-contain_sf"/>
</dbReference>
<dbReference type="GO" id="GO:0016787">
    <property type="term" value="F:hydrolase activity"/>
    <property type="evidence" value="ECO:0007669"/>
    <property type="project" value="UniProtKB-UniRule"/>
</dbReference>
<keyword evidence="10" id="KW-1185">Reference proteome</keyword>
<feature type="region of interest" description="Disordered" evidence="7">
    <location>
        <begin position="2722"/>
        <end position="2742"/>
    </location>
</feature>
<evidence type="ECO:0000256" key="5">
    <source>
        <dbReference type="PROSITE-ProRule" id="PRU00023"/>
    </source>
</evidence>
<evidence type="ECO:0000259" key="8">
    <source>
        <dbReference type="PROSITE" id="PS51198"/>
    </source>
</evidence>
<feature type="compositionally biased region" description="Polar residues" evidence="7">
    <location>
        <begin position="1"/>
        <end position="18"/>
    </location>
</feature>
<feature type="repeat" description="ANK" evidence="5">
    <location>
        <begin position="282"/>
        <end position="321"/>
    </location>
</feature>
<dbReference type="PANTHER" id="PTHR21529:SF4">
    <property type="entry name" value="TPR AND ANKYRIN REPEAT-CONTAINING PROTEIN 1"/>
    <property type="match status" value="1"/>
</dbReference>
<reference evidence="9" key="1">
    <citation type="submission" date="2018-11" db="EMBL/GenBank/DDBJ databases">
        <authorList>
            <person name="Alioto T."/>
            <person name="Alioto T."/>
        </authorList>
    </citation>
    <scope>NUCLEOTIDE SEQUENCE</scope>
</reference>
<comment type="caution">
    <text evidence="9">The sequence shown here is derived from an EMBL/GenBank/DDBJ whole genome shotgun (WGS) entry which is preliminary data.</text>
</comment>
<evidence type="ECO:0000256" key="1">
    <source>
        <dbReference type="ARBA" id="ARBA00022741"/>
    </source>
</evidence>
<dbReference type="Gene3D" id="1.25.40.10">
    <property type="entry name" value="Tetratricopeptide repeat domain"/>
    <property type="match status" value="1"/>
</dbReference>
<protein>
    <recommendedName>
        <fullName evidence="8">UvrD-like helicase ATP-binding domain-containing protein</fullName>
    </recommendedName>
</protein>